<dbReference type="PATRIC" id="fig|467210.3.peg.660"/>
<gene>
    <name evidence="1" type="ORF">HMPREF1866_00669</name>
</gene>
<dbReference type="AlphaFoldDB" id="A0A133ZXS3"/>
<comment type="caution">
    <text evidence="1">The sequence shown here is derived from an EMBL/GenBank/DDBJ whole genome shotgun (WGS) entry which is preliminary data.</text>
</comment>
<evidence type="ECO:0000313" key="1">
    <source>
        <dbReference type="EMBL" id="KXB60243.1"/>
    </source>
</evidence>
<name>A0A133ZXS3_9FIRM</name>
<organism evidence="1 2">
    <name type="scientific">Lachnoanaerobaculum saburreum</name>
    <dbReference type="NCBI Taxonomy" id="467210"/>
    <lineage>
        <taxon>Bacteria</taxon>
        <taxon>Bacillati</taxon>
        <taxon>Bacillota</taxon>
        <taxon>Clostridia</taxon>
        <taxon>Lachnospirales</taxon>
        <taxon>Lachnospiraceae</taxon>
        <taxon>Lachnoanaerobaculum</taxon>
    </lineage>
</organism>
<protein>
    <submittedName>
        <fullName evidence="1">Uncharacterized protein</fullName>
    </submittedName>
</protein>
<evidence type="ECO:0000313" key="2">
    <source>
        <dbReference type="Proteomes" id="UP000070394"/>
    </source>
</evidence>
<dbReference type="EMBL" id="LSDA01000017">
    <property type="protein sequence ID" value="KXB60243.1"/>
    <property type="molecule type" value="Genomic_DNA"/>
</dbReference>
<sequence length="40" mass="4871">MYYNTGKYIETLEYKNKISISVTAVYLTLEWGYIVVRYRK</sequence>
<accession>A0A133ZXS3</accession>
<keyword evidence="2" id="KW-1185">Reference proteome</keyword>
<dbReference type="Proteomes" id="UP000070394">
    <property type="component" value="Unassembled WGS sequence"/>
</dbReference>
<reference evidence="2" key="1">
    <citation type="submission" date="2016-01" db="EMBL/GenBank/DDBJ databases">
        <authorList>
            <person name="Mitreva M."/>
            <person name="Pepin K.H."/>
            <person name="Mihindukulasuriya K.A."/>
            <person name="Fulton R."/>
            <person name="Fronick C."/>
            <person name="O'Laughlin M."/>
            <person name="Miner T."/>
            <person name="Herter B."/>
            <person name="Rosa B.A."/>
            <person name="Cordes M."/>
            <person name="Tomlinson C."/>
            <person name="Wollam A."/>
            <person name="Palsikar V.B."/>
            <person name="Mardis E.R."/>
            <person name="Wilson R.K."/>
        </authorList>
    </citation>
    <scope>NUCLEOTIDE SEQUENCE [LARGE SCALE GENOMIC DNA]</scope>
    <source>
        <strain evidence="2">DNF00896</strain>
    </source>
</reference>
<proteinExistence type="predicted"/>